<reference evidence="1 2" key="1">
    <citation type="submission" date="2019-03" db="EMBL/GenBank/DDBJ databases">
        <title>Three New Species of Nocardioides, Nocardioides euryhalodurans sp. nov., Nocardioides seonyuensis sp. nov. and Nocardioides eburneoflavus sp. nov. Iolated from Soil.</title>
        <authorList>
            <person name="Roh S.G."/>
            <person name="Lee C."/>
            <person name="Kim M.-K."/>
            <person name="Kim S.B."/>
        </authorList>
    </citation>
    <scope>NUCLEOTIDE SEQUENCE [LARGE SCALE GENOMIC DNA]</scope>
    <source>
        <strain evidence="1 2">MMS17-SY207-3</strain>
    </source>
</reference>
<name>A0A4P7IHM8_9ACTN</name>
<dbReference type="EMBL" id="CP038436">
    <property type="protein sequence ID" value="QBX56889.1"/>
    <property type="molecule type" value="Genomic_DNA"/>
</dbReference>
<dbReference type="OrthoDB" id="3789324at2"/>
<dbReference type="Proteomes" id="UP000294853">
    <property type="component" value="Chromosome"/>
</dbReference>
<sequence>MALHAPIDRFTHQTLRAAVLDLKEGERRRHFPFTLHVGVPGRSSWHAEDPRNPIDAGLRADLALALLQRAQAMTPRPCAWLTRPGALSTHDGDVAWASAVRWAAAATGTSLGMVVVTRHGWFDPETEVRREWRRLRRHRSRRDAATQSQV</sequence>
<keyword evidence="2" id="KW-1185">Reference proteome</keyword>
<protein>
    <submittedName>
        <fullName evidence="1">Uncharacterized protein</fullName>
    </submittedName>
</protein>
<proteinExistence type="predicted"/>
<dbReference type="AlphaFoldDB" id="A0A4P7IHM8"/>
<dbReference type="KEGG" id="nsn:EXE58_16525"/>
<dbReference type="RefSeq" id="WP_135268874.1">
    <property type="nucleotide sequence ID" value="NZ_CP038436.1"/>
</dbReference>
<evidence type="ECO:0000313" key="1">
    <source>
        <dbReference type="EMBL" id="QBX56889.1"/>
    </source>
</evidence>
<accession>A0A4P7IHM8</accession>
<organism evidence="1 2">
    <name type="scientific">Nocardioides seonyuensis</name>
    <dbReference type="NCBI Taxonomy" id="2518371"/>
    <lineage>
        <taxon>Bacteria</taxon>
        <taxon>Bacillati</taxon>
        <taxon>Actinomycetota</taxon>
        <taxon>Actinomycetes</taxon>
        <taxon>Propionibacteriales</taxon>
        <taxon>Nocardioidaceae</taxon>
        <taxon>Nocardioides</taxon>
    </lineage>
</organism>
<gene>
    <name evidence="1" type="ORF">EXE58_16525</name>
</gene>
<evidence type="ECO:0000313" key="2">
    <source>
        <dbReference type="Proteomes" id="UP000294853"/>
    </source>
</evidence>